<evidence type="ECO:0000256" key="3">
    <source>
        <dbReference type="ARBA" id="ARBA00022960"/>
    </source>
</evidence>
<evidence type="ECO:0000256" key="5">
    <source>
        <dbReference type="ARBA" id="ARBA00023136"/>
    </source>
</evidence>
<evidence type="ECO:0000256" key="7">
    <source>
        <dbReference type="SAM" id="Phobius"/>
    </source>
</evidence>
<dbReference type="GO" id="GO:0005886">
    <property type="term" value="C:plasma membrane"/>
    <property type="evidence" value="ECO:0007669"/>
    <property type="project" value="TreeGrafter"/>
</dbReference>
<keyword evidence="5 7" id="KW-0472">Membrane</keyword>
<feature type="transmembrane region" description="Helical" evidence="7">
    <location>
        <begin position="17"/>
        <end position="37"/>
    </location>
</feature>
<proteinExistence type="predicted"/>
<dbReference type="PANTHER" id="PTHR30474:SF3">
    <property type="entry name" value="PEPTIDOGLYCAN GLYCOSYLTRANSFERASE RODA"/>
    <property type="match status" value="1"/>
</dbReference>
<evidence type="ECO:0000256" key="2">
    <source>
        <dbReference type="ARBA" id="ARBA00022692"/>
    </source>
</evidence>
<keyword evidence="4 7" id="KW-1133">Transmembrane helix</keyword>
<keyword evidence="8" id="KW-0132">Cell division</keyword>
<keyword evidence="9" id="KW-1185">Reference proteome</keyword>
<feature type="transmembrane region" description="Helical" evidence="7">
    <location>
        <begin position="211"/>
        <end position="228"/>
    </location>
</feature>
<feature type="transmembrane region" description="Helical" evidence="7">
    <location>
        <begin position="106"/>
        <end position="124"/>
    </location>
</feature>
<dbReference type="AlphaFoldDB" id="A0A2V1K9F0"/>
<feature type="region of interest" description="Disordered" evidence="6">
    <location>
        <begin position="438"/>
        <end position="483"/>
    </location>
</feature>
<evidence type="ECO:0000256" key="1">
    <source>
        <dbReference type="ARBA" id="ARBA00004141"/>
    </source>
</evidence>
<feature type="transmembrane region" description="Helical" evidence="7">
    <location>
        <begin position="378"/>
        <end position="399"/>
    </location>
</feature>
<name>A0A2V1K9F0_9ACTO</name>
<keyword evidence="3" id="KW-0133">Cell shape</keyword>
<protein>
    <submittedName>
        <fullName evidence="8">Cell division protein</fullName>
    </submittedName>
</protein>
<comment type="subcellular location">
    <subcellularLocation>
        <location evidence="1">Membrane</location>
        <topology evidence="1">Multi-pass membrane protein</topology>
    </subcellularLocation>
</comment>
<sequence>MSVVTSAPARKGRLPELLLLVLALATGLLAYFLVHIGTGGTGLPDRFPMIAGISAAVVLVAHLAIRWTAPYADPILFPSALLLNGLGLAMIYRIDVADETNAVKSQLQLTAVSIVLMMVTVLVLRNHRILRNYMWVSLVAGILLLLLPLVPGLGRAVYGARIWISIAGFSFQPAELAKIFFAVFFAAYLAQERDNLSLAGPKILGMRFPKLRHFLPILLAWGLSMGVLAFQKDFGTALLFFGMFVALLYVATERISWLVIGGVLAAGGIFAIVQMVPHIQARFVVWLRALDPDVYDAQYGSYQLVQGLFGMASGGLFGTGFGEGYPSKSFAANSDFIIASFGEEIGLTGLLALLAVYLIIVMRGIRTAVHLRDGFGKLLATGLSFTIALQCFIVVGGVTRLIPLTGLAMPFLAHGGSALLTNWIVIGLLLRMSDASRRPANTDPLPPKEMLEGIDEASPDEEGPVEPEETESDSQLTEVVRIK</sequence>
<dbReference type="Pfam" id="PF01098">
    <property type="entry name" value="FTSW_RODA_SPOVE"/>
    <property type="match status" value="1"/>
</dbReference>
<feature type="transmembrane region" description="Helical" evidence="7">
    <location>
        <begin position="345"/>
        <end position="366"/>
    </location>
</feature>
<reference evidence="9" key="1">
    <citation type="submission" date="2018-05" db="EMBL/GenBank/DDBJ databases">
        <authorList>
            <person name="Li Y."/>
        </authorList>
    </citation>
    <scope>NUCLEOTIDE SEQUENCE [LARGE SCALE GENOMIC DNA]</scope>
    <source>
        <strain evidence="9">sk1b4</strain>
    </source>
</reference>
<evidence type="ECO:0000256" key="6">
    <source>
        <dbReference type="SAM" id="MobiDB-lite"/>
    </source>
</evidence>
<feature type="transmembrane region" description="Helical" evidence="7">
    <location>
        <begin position="49"/>
        <end position="68"/>
    </location>
</feature>
<dbReference type="PANTHER" id="PTHR30474">
    <property type="entry name" value="CELL CYCLE PROTEIN"/>
    <property type="match status" value="1"/>
</dbReference>
<feature type="transmembrane region" description="Helical" evidence="7">
    <location>
        <begin position="162"/>
        <end position="190"/>
    </location>
</feature>
<feature type="transmembrane region" description="Helical" evidence="7">
    <location>
        <begin position="75"/>
        <end position="94"/>
    </location>
</feature>
<dbReference type="GO" id="GO:0008360">
    <property type="term" value="P:regulation of cell shape"/>
    <property type="evidence" value="ECO:0007669"/>
    <property type="project" value="UniProtKB-KW"/>
</dbReference>
<dbReference type="GO" id="GO:0032153">
    <property type="term" value="C:cell division site"/>
    <property type="evidence" value="ECO:0007669"/>
    <property type="project" value="TreeGrafter"/>
</dbReference>
<dbReference type="InterPro" id="IPR001182">
    <property type="entry name" value="FtsW/RodA"/>
</dbReference>
<dbReference type="GO" id="GO:0051301">
    <property type="term" value="P:cell division"/>
    <property type="evidence" value="ECO:0007669"/>
    <property type="project" value="UniProtKB-KW"/>
</dbReference>
<dbReference type="Proteomes" id="UP000245283">
    <property type="component" value="Unassembled WGS sequence"/>
</dbReference>
<feature type="transmembrane region" description="Helical" evidence="7">
    <location>
        <begin position="411"/>
        <end position="430"/>
    </location>
</feature>
<feature type="transmembrane region" description="Helical" evidence="7">
    <location>
        <begin position="133"/>
        <end position="150"/>
    </location>
</feature>
<keyword evidence="2 7" id="KW-0812">Transmembrane</keyword>
<dbReference type="OrthoDB" id="9812661at2"/>
<evidence type="ECO:0000313" key="9">
    <source>
        <dbReference type="Proteomes" id="UP000245283"/>
    </source>
</evidence>
<evidence type="ECO:0000313" key="8">
    <source>
        <dbReference type="EMBL" id="PWF26920.1"/>
    </source>
</evidence>
<feature type="compositionally biased region" description="Acidic residues" evidence="6">
    <location>
        <begin position="452"/>
        <end position="472"/>
    </location>
</feature>
<dbReference type="EMBL" id="QETB01000001">
    <property type="protein sequence ID" value="PWF26920.1"/>
    <property type="molecule type" value="Genomic_DNA"/>
</dbReference>
<dbReference type="RefSeq" id="WP_109092421.1">
    <property type="nucleotide sequence ID" value="NZ_QETB01000001.1"/>
</dbReference>
<evidence type="ECO:0000256" key="4">
    <source>
        <dbReference type="ARBA" id="ARBA00022989"/>
    </source>
</evidence>
<feature type="transmembrane region" description="Helical" evidence="7">
    <location>
        <begin position="234"/>
        <end position="250"/>
    </location>
</feature>
<comment type="caution">
    <text evidence="8">The sequence shown here is derived from an EMBL/GenBank/DDBJ whole genome shotgun (WGS) entry which is preliminary data.</text>
</comment>
<gene>
    <name evidence="8" type="ORF">DD236_00440</name>
</gene>
<keyword evidence="8" id="KW-0131">Cell cycle</keyword>
<accession>A0A2V1K9F0</accession>
<feature type="transmembrane region" description="Helical" evidence="7">
    <location>
        <begin position="257"/>
        <end position="276"/>
    </location>
</feature>
<dbReference type="GO" id="GO:0015648">
    <property type="term" value="F:lipid-linked peptidoglycan transporter activity"/>
    <property type="evidence" value="ECO:0007669"/>
    <property type="project" value="TreeGrafter"/>
</dbReference>
<organism evidence="8 9">
    <name type="scientific">Ancrocorticia populi</name>
    <dbReference type="NCBI Taxonomy" id="2175228"/>
    <lineage>
        <taxon>Bacteria</taxon>
        <taxon>Bacillati</taxon>
        <taxon>Actinomycetota</taxon>
        <taxon>Actinomycetes</taxon>
        <taxon>Actinomycetales</taxon>
        <taxon>Actinomycetaceae</taxon>
        <taxon>Ancrocorticia</taxon>
    </lineage>
</organism>